<dbReference type="EMBL" id="CAJPDQ010000001">
    <property type="protein sequence ID" value="CAF9903926.1"/>
    <property type="molecule type" value="Genomic_DNA"/>
</dbReference>
<dbReference type="AlphaFoldDB" id="A0A8H3EBD2"/>
<name>A0A8H3EBD2_9LECA</name>
<sequence length="115" mass="12194">MRTDPHSRVISSLETVKDLKILNTELAKMNDNLSRFSSQQASGGSTVDNSISATGVRPVPANDFALAGGSPANSFVASHVPVMPLSGAPLGEPGIEVKKKEIVFDGEDVIMEDLW</sequence>
<accession>A0A8H3EBD2</accession>
<reference evidence="1" key="1">
    <citation type="submission" date="2021-03" db="EMBL/GenBank/DDBJ databases">
        <authorList>
            <person name="Tagirdzhanova G."/>
        </authorList>
    </citation>
    <scope>NUCLEOTIDE SEQUENCE</scope>
</reference>
<gene>
    <name evidence="1" type="ORF">GOMPHAMPRED_000635</name>
</gene>
<evidence type="ECO:0000313" key="1">
    <source>
        <dbReference type="EMBL" id="CAF9903926.1"/>
    </source>
</evidence>
<evidence type="ECO:0000313" key="2">
    <source>
        <dbReference type="Proteomes" id="UP000664169"/>
    </source>
</evidence>
<organism evidence="1 2">
    <name type="scientific">Gomphillus americanus</name>
    <dbReference type="NCBI Taxonomy" id="1940652"/>
    <lineage>
        <taxon>Eukaryota</taxon>
        <taxon>Fungi</taxon>
        <taxon>Dikarya</taxon>
        <taxon>Ascomycota</taxon>
        <taxon>Pezizomycotina</taxon>
        <taxon>Lecanoromycetes</taxon>
        <taxon>OSLEUM clade</taxon>
        <taxon>Ostropomycetidae</taxon>
        <taxon>Ostropales</taxon>
        <taxon>Graphidaceae</taxon>
        <taxon>Gomphilloideae</taxon>
        <taxon>Gomphillus</taxon>
    </lineage>
</organism>
<keyword evidence="2" id="KW-1185">Reference proteome</keyword>
<protein>
    <submittedName>
        <fullName evidence="1">Uncharacterized protein</fullName>
    </submittedName>
</protein>
<proteinExistence type="predicted"/>
<comment type="caution">
    <text evidence="1">The sequence shown here is derived from an EMBL/GenBank/DDBJ whole genome shotgun (WGS) entry which is preliminary data.</text>
</comment>
<dbReference type="Proteomes" id="UP000664169">
    <property type="component" value="Unassembled WGS sequence"/>
</dbReference>